<comment type="caution">
    <text evidence="1">The sequence shown here is derived from an EMBL/GenBank/DDBJ whole genome shotgun (WGS) entry which is preliminary data.</text>
</comment>
<reference evidence="1 2" key="1">
    <citation type="submission" date="2024-01" db="EMBL/GenBank/DDBJ databases">
        <title>The complete chloroplast genome sequence of Lithospermum erythrorhizon: insights into the phylogenetic relationship among Boraginaceae species and the maternal lineages of purple gromwells.</title>
        <authorList>
            <person name="Okada T."/>
            <person name="Watanabe K."/>
        </authorList>
    </citation>
    <scope>NUCLEOTIDE SEQUENCE [LARGE SCALE GENOMIC DNA]</scope>
</reference>
<dbReference type="Proteomes" id="UP001454036">
    <property type="component" value="Unassembled WGS sequence"/>
</dbReference>
<accession>A0AAV3R869</accession>
<protein>
    <submittedName>
        <fullName evidence="1">Uncharacterized protein</fullName>
    </submittedName>
</protein>
<organism evidence="1 2">
    <name type="scientific">Lithospermum erythrorhizon</name>
    <name type="common">Purple gromwell</name>
    <name type="synonym">Lithospermum officinale var. erythrorhizon</name>
    <dbReference type="NCBI Taxonomy" id="34254"/>
    <lineage>
        <taxon>Eukaryota</taxon>
        <taxon>Viridiplantae</taxon>
        <taxon>Streptophyta</taxon>
        <taxon>Embryophyta</taxon>
        <taxon>Tracheophyta</taxon>
        <taxon>Spermatophyta</taxon>
        <taxon>Magnoliopsida</taxon>
        <taxon>eudicotyledons</taxon>
        <taxon>Gunneridae</taxon>
        <taxon>Pentapetalae</taxon>
        <taxon>asterids</taxon>
        <taxon>lamiids</taxon>
        <taxon>Boraginales</taxon>
        <taxon>Boraginaceae</taxon>
        <taxon>Boraginoideae</taxon>
        <taxon>Lithospermeae</taxon>
        <taxon>Lithospermum</taxon>
    </lineage>
</organism>
<evidence type="ECO:0000313" key="1">
    <source>
        <dbReference type="EMBL" id="GAA0171093.1"/>
    </source>
</evidence>
<evidence type="ECO:0000313" key="2">
    <source>
        <dbReference type="Proteomes" id="UP001454036"/>
    </source>
</evidence>
<gene>
    <name evidence="1" type="ORF">LIER_25208</name>
</gene>
<name>A0AAV3R869_LITER</name>
<proteinExistence type="predicted"/>
<sequence>MQLTPNIWISINDFYSVFLLAGVPPTAEFFLTSFLQRTQKDDFLYFMVKPHMKGFCEPLPSKLDPESWTPFVFFVSREGLSGYVPFGFTPHRKSTEALPGSIKHK</sequence>
<dbReference type="EMBL" id="BAABME010007524">
    <property type="protein sequence ID" value="GAA0171093.1"/>
    <property type="molecule type" value="Genomic_DNA"/>
</dbReference>
<keyword evidence="2" id="KW-1185">Reference proteome</keyword>
<dbReference type="AlphaFoldDB" id="A0AAV3R869"/>